<feature type="binding site" evidence="4">
    <location>
        <position position="358"/>
    </location>
    <ligand>
        <name>substrate</name>
    </ligand>
</feature>
<evidence type="ECO:0000313" key="8">
    <source>
        <dbReference type="Proteomes" id="UP000515811"/>
    </source>
</evidence>
<dbReference type="PANTHER" id="PTHR21152:SF40">
    <property type="entry name" value="ALANINE--GLYOXYLATE AMINOTRANSFERASE"/>
    <property type="match status" value="1"/>
</dbReference>
<evidence type="ECO:0000313" key="7">
    <source>
        <dbReference type="EMBL" id="QNN57457.1"/>
    </source>
</evidence>
<dbReference type="GO" id="GO:0004760">
    <property type="term" value="F:L-serine-pyruvate transaminase activity"/>
    <property type="evidence" value="ECO:0007669"/>
    <property type="project" value="TreeGrafter"/>
</dbReference>
<gene>
    <name evidence="7" type="ORF">H9K76_00690</name>
</gene>
<dbReference type="PIRSF" id="PIRSF000524">
    <property type="entry name" value="SPT"/>
    <property type="match status" value="1"/>
</dbReference>
<dbReference type="Gene3D" id="3.40.640.10">
    <property type="entry name" value="Type I PLP-dependent aspartate aminotransferase-like (Major domain)"/>
    <property type="match status" value="1"/>
</dbReference>
<dbReference type="KEGG" id="drg:H9K76_00690"/>
<feature type="modified residue" description="N6-(pyridoxal phosphate)lysine" evidence="5">
    <location>
        <position position="213"/>
    </location>
</feature>
<dbReference type="AlphaFoldDB" id="A0A7G9RPD2"/>
<evidence type="ECO:0000256" key="3">
    <source>
        <dbReference type="ARBA" id="ARBA00022898"/>
    </source>
</evidence>
<dbReference type="GO" id="GO:0008453">
    <property type="term" value="F:alanine-glyoxylate transaminase activity"/>
    <property type="evidence" value="ECO:0007669"/>
    <property type="project" value="TreeGrafter"/>
</dbReference>
<dbReference type="GO" id="GO:0019265">
    <property type="term" value="P:glycine biosynthetic process, by transamination of glyoxylate"/>
    <property type="evidence" value="ECO:0007669"/>
    <property type="project" value="TreeGrafter"/>
</dbReference>
<dbReference type="FunFam" id="3.40.640.10:FF:000054">
    <property type="entry name" value="Serine--glyoxylate aminotransferase"/>
    <property type="match status" value="1"/>
</dbReference>
<dbReference type="InterPro" id="IPR015422">
    <property type="entry name" value="PyrdxlP-dep_Trfase_small"/>
</dbReference>
<feature type="domain" description="Aminotransferase class V" evidence="6">
    <location>
        <begin position="47"/>
        <end position="296"/>
    </location>
</feature>
<sequence length="419" mass="45318">MLQLDFHPTGRHFLQIPGPSPVPDRILRAMSLPTIDHRGPEFGALGRKVLGEIGQIFKTRQPVVIYPASGTGAWEAALTNVMSPGDHVLMYETGHFASLWIKMATRLGLQPEVMAYEGIDKHLPHAPSWRRGVQADMIEARLRKDTERRIKAVCVVHNETSTGVTSDIAAVRKAIDAAGHPALLMVDSISGLGCANLEHDAWGIDVTVSGSQKGLMLPPGISFNAVSQKAIEVSKTARLPKAFWAWDEIIEVNKSGYWPYTPNTNLLYGLSEALDMILGQGLDVVFARHQRWAAGVRAAVNAWGLPIQCADASVYSPVLTGVIMPEGVDADAVRKLIYERFDLSLGQGLGKLRGRMFRLGHLGDSNDLTLVAMVAGVEMGLKLSGVALEGSGVEAIMGHFADNPSQAVGQIDESRLRVA</sequence>
<keyword evidence="7" id="KW-0032">Aminotransferase</keyword>
<proteinExistence type="inferred from homology"/>
<accession>A0A7G9RPD2</accession>
<keyword evidence="8" id="KW-1185">Reference proteome</keyword>
<comment type="cofactor">
    <cofactor evidence="1 5">
        <name>pyridoxal 5'-phosphate</name>
        <dbReference type="ChEBI" id="CHEBI:597326"/>
    </cofactor>
</comment>
<dbReference type="InterPro" id="IPR000192">
    <property type="entry name" value="Aminotrans_V_dom"/>
</dbReference>
<keyword evidence="7" id="KW-0808">Transferase</keyword>
<reference evidence="7 8" key="1">
    <citation type="submission" date="2020-08" db="EMBL/GenBank/DDBJ databases">
        <title>Genome sequence of Diaphorobacter ruginosibacter DSM 27467T.</title>
        <authorList>
            <person name="Hyun D.-W."/>
            <person name="Bae J.-W."/>
        </authorList>
    </citation>
    <scope>NUCLEOTIDE SEQUENCE [LARGE SCALE GENOMIC DNA]</scope>
    <source>
        <strain evidence="7 8">DSM 27467</strain>
    </source>
</reference>
<dbReference type="Gene3D" id="3.90.1150.10">
    <property type="entry name" value="Aspartate Aminotransferase, domain 1"/>
    <property type="match status" value="1"/>
</dbReference>
<keyword evidence="3 5" id="KW-0663">Pyridoxal phosphate</keyword>
<dbReference type="InterPro" id="IPR015424">
    <property type="entry name" value="PyrdxlP-dep_Trfase"/>
</dbReference>
<evidence type="ECO:0000256" key="2">
    <source>
        <dbReference type="ARBA" id="ARBA00009236"/>
    </source>
</evidence>
<dbReference type="InterPro" id="IPR015421">
    <property type="entry name" value="PyrdxlP-dep_Trfase_major"/>
</dbReference>
<evidence type="ECO:0000256" key="4">
    <source>
        <dbReference type="PIRSR" id="PIRSR000524-1"/>
    </source>
</evidence>
<protein>
    <submittedName>
        <fullName evidence="7">Aminotransferase class V-fold PLP-dependent enzyme</fullName>
    </submittedName>
</protein>
<dbReference type="Pfam" id="PF00266">
    <property type="entry name" value="Aminotran_5"/>
    <property type="match status" value="1"/>
</dbReference>
<dbReference type="SUPFAM" id="SSF53383">
    <property type="entry name" value="PLP-dependent transferases"/>
    <property type="match status" value="1"/>
</dbReference>
<dbReference type="PANTHER" id="PTHR21152">
    <property type="entry name" value="AMINOTRANSFERASE CLASS V"/>
    <property type="match status" value="1"/>
</dbReference>
<evidence type="ECO:0000256" key="5">
    <source>
        <dbReference type="PIRSR" id="PIRSR000524-50"/>
    </source>
</evidence>
<evidence type="ECO:0000256" key="1">
    <source>
        <dbReference type="ARBA" id="ARBA00001933"/>
    </source>
</evidence>
<dbReference type="InterPro" id="IPR024169">
    <property type="entry name" value="SP_NH2Trfase/AEP_transaminase"/>
</dbReference>
<dbReference type="RefSeq" id="WP_187597710.1">
    <property type="nucleotide sequence ID" value="NZ_CP060714.1"/>
</dbReference>
<dbReference type="EMBL" id="CP060714">
    <property type="protein sequence ID" value="QNN57457.1"/>
    <property type="molecule type" value="Genomic_DNA"/>
</dbReference>
<name>A0A7G9RPD2_9BURK</name>
<evidence type="ECO:0000259" key="6">
    <source>
        <dbReference type="Pfam" id="PF00266"/>
    </source>
</evidence>
<organism evidence="7 8">
    <name type="scientific">Diaphorobacter ruginosibacter</name>
    <dbReference type="NCBI Taxonomy" id="1715720"/>
    <lineage>
        <taxon>Bacteria</taxon>
        <taxon>Pseudomonadati</taxon>
        <taxon>Pseudomonadota</taxon>
        <taxon>Betaproteobacteria</taxon>
        <taxon>Burkholderiales</taxon>
        <taxon>Comamonadaceae</taxon>
        <taxon>Diaphorobacter</taxon>
    </lineage>
</organism>
<comment type="similarity">
    <text evidence="2">Belongs to the class-V pyridoxal-phosphate-dependent aminotransferase family.</text>
</comment>
<dbReference type="Proteomes" id="UP000515811">
    <property type="component" value="Chromosome"/>
</dbReference>